<organism evidence="1 2">
    <name type="scientific">Anisodus tanguticus</name>
    <dbReference type="NCBI Taxonomy" id="243964"/>
    <lineage>
        <taxon>Eukaryota</taxon>
        <taxon>Viridiplantae</taxon>
        <taxon>Streptophyta</taxon>
        <taxon>Embryophyta</taxon>
        <taxon>Tracheophyta</taxon>
        <taxon>Spermatophyta</taxon>
        <taxon>Magnoliopsida</taxon>
        <taxon>eudicotyledons</taxon>
        <taxon>Gunneridae</taxon>
        <taxon>Pentapetalae</taxon>
        <taxon>asterids</taxon>
        <taxon>lamiids</taxon>
        <taxon>Solanales</taxon>
        <taxon>Solanaceae</taxon>
        <taxon>Solanoideae</taxon>
        <taxon>Hyoscyameae</taxon>
        <taxon>Anisodus</taxon>
    </lineage>
</organism>
<dbReference type="Proteomes" id="UP001291623">
    <property type="component" value="Unassembled WGS sequence"/>
</dbReference>
<proteinExistence type="predicted"/>
<dbReference type="EMBL" id="JAVYJV010000001">
    <property type="protein sequence ID" value="KAK4380626.1"/>
    <property type="molecule type" value="Genomic_DNA"/>
</dbReference>
<protein>
    <submittedName>
        <fullName evidence="1">Uncharacterized protein</fullName>
    </submittedName>
</protein>
<keyword evidence="2" id="KW-1185">Reference proteome</keyword>
<dbReference type="AlphaFoldDB" id="A0AAE1T2W2"/>
<name>A0AAE1T2W2_9SOLA</name>
<accession>A0AAE1T2W2</accession>
<gene>
    <name evidence="1" type="ORF">RND71_002488</name>
</gene>
<comment type="caution">
    <text evidence="1">The sequence shown here is derived from an EMBL/GenBank/DDBJ whole genome shotgun (WGS) entry which is preliminary data.</text>
</comment>
<evidence type="ECO:0000313" key="1">
    <source>
        <dbReference type="EMBL" id="KAK4380626.1"/>
    </source>
</evidence>
<sequence>MVQVRKTVQKEIEKQSGLGSESEIRKRKTGLFLIFGLKKYSSLGPNFNPKIFFFFTFPGRVKIRDESVSGRVQTGSKIRKSAVQNQKIRISKSQKSEFQNNSERIRRFETRLGSLLGDVYMKCTGSDEESRYETHHDCR</sequence>
<reference evidence="1" key="1">
    <citation type="submission" date="2023-12" db="EMBL/GenBank/DDBJ databases">
        <title>Genome assembly of Anisodus tanguticus.</title>
        <authorList>
            <person name="Wang Y.-J."/>
        </authorList>
    </citation>
    <scope>NUCLEOTIDE SEQUENCE</scope>
    <source>
        <strain evidence="1">KB-2021</strain>
        <tissue evidence="1">Leaf</tissue>
    </source>
</reference>
<evidence type="ECO:0000313" key="2">
    <source>
        <dbReference type="Proteomes" id="UP001291623"/>
    </source>
</evidence>